<keyword evidence="6" id="KW-0067">ATP-binding</keyword>
<dbReference type="GO" id="GO:0005524">
    <property type="term" value="F:ATP binding"/>
    <property type="evidence" value="ECO:0007669"/>
    <property type="project" value="UniProtKB-KW"/>
</dbReference>
<evidence type="ECO:0000259" key="9">
    <source>
        <dbReference type="PROSITE" id="PS50893"/>
    </source>
</evidence>
<comment type="subcellular location">
    <subcellularLocation>
        <location evidence="1">Cell membrane</location>
        <topology evidence="1">Peripheral membrane protein</topology>
    </subcellularLocation>
</comment>
<dbReference type="GO" id="GO:0016887">
    <property type="term" value="F:ATP hydrolysis activity"/>
    <property type="evidence" value="ECO:0007669"/>
    <property type="project" value="InterPro"/>
</dbReference>
<dbReference type="SMART" id="SM00382">
    <property type="entry name" value="AAA"/>
    <property type="match status" value="1"/>
</dbReference>
<dbReference type="InterPro" id="IPR003593">
    <property type="entry name" value="AAA+_ATPase"/>
</dbReference>
<organism evidence="10 11">
    <name type="scientific">Sediminispirochaeta smaragdinae (strain DSM 11293 / JCM 15392 / SEBR 4228)</name>
    <name type="common">Spirochaeta smaragdinae</name>
    <dbReference type="NCBI Taxonomy" id="573413"/>
    <lineage>
        <taxon>Bacteria</taxon>
        <taxon>Pseudomonadati</taxon>
        <taxon>Spirochaetota</taxon>
        <taxon>Spirochaetia</taxon>
        <taxon>Spirochaetales</taxon>
        <taxon>Spirochaetaceae</taxon>
        <taxon>Sediminispirochaeta</taxon>
    </lineage>
</organism>
<keyword evidence="11" id="KW-1185">Reference proteome</keyword>
<comment type="similarity">
    <text evidence="2">Belongs to the ABC transporter superfamily.</text>
</comment>
<dbReference type="PROSITE" id="PS50893">
    <property type="entry name" value="ABC_TRANSPORTER_2"/>
    <property type="match status" value="1"/>
</dbReference>
<gene>
    <name evidence="10" type="ordered locus">Spirs_0795</name>
</gene>
<evidence type="ECO:0000256" key="4">
    <source>
        <dbReference type="ARBA" id="ARBA00022475"/>
    </source>
</evidence>
<dbReference type="HOGENOM" id="CLU_000604_1_22_12"/>
<proteinExistence type="inferred from homology"/>
<evidence type="ECO:0000256" key="3">
    <source>
        <dbReference type="ARBA" id="ARBA00022448"/>
    </source>
</evidence>
<dbReference type="GO" id="GO:0015424">
    <property type="term" value="F:ABC-type amino acid transporter activity"/>
    <property type="evidence" value="ECO:0007669"/>
    <property type="project" value="InterPro"/>
</dbReference>
<evidence type="ECO:0000256" key="1">
    <source>
        <dbReference type="ARBA" id="ARBA00004202"/>
    </source>
</evidence>
<dbReference type="PANTHER" id="PTHR43166:SF9">
    <property type="entry name" value="GLUTAMATE_ASPARTATE IMPORT ATP-BINDING PROTEIN GLTL"/>
    <property type="match status" value="1"/>
</dbReference>
<dbReference type="InterPro" id="IPR030679">
    <property type="entry name" value="ABC_ATPase_HisP-typ"/>
</dbReference>
<dbReference type="STRING" id="573413.Spirs_0795"/>
<dbReference type="Pfam" id="PF00005">
    <property type="entry name" value="ABC_tran"/>
    <property type="match status" value="1"/>
</dbReference>
<dbReference type="KEGG" id="ssm:Spirs_0795"/>
<evidence type="ECO:0000313" key="11">
    <source>
        <dbReference type="Proteomes" id="UP000002318"/>
    </source>
</evidence>
<accession>E1RC50</accession>
<dbReference type="Gene3D" id="3.40.50.300">
    <property type="entry name" value="P-loop containing nucleotide triphosphate hydrolases"/>
    <property type="match status" value="1"/>
</dbReference>
<dbReference type="EMBL" id="CP002116">
    <property type="protein sequence ID" value="ADK79930.1"/>
    <property type="molecule type" value="Genomic_DNA"/>
</dbReference>
<dbReference type="InterPro" id="IPR050086">
    <property type="entry name" value="MetN_ABC_transporter-like"/>
</dbReference>
<protein>
    <submittedName>
        <fullName evidence="10">ABC transporter related protein</fullName>
    </submittedName>
</protein>
<dbReference type="OrthoDB" id="9805538at2"/>
<dbReference type="SUPFAM" id="SSF52540">
    <property type="entry name" value="P-loop containing nucleoside triphosphate hydrolases"/>
    <property type="match status" value="1"/>
</dbReference>
<feature type="domain" description="ABC transporter" evidence="9">
    <location>
        <begin position="4"/>
        <end position="244"/>
    </location>
</feature>
<evidence type="ECO:0000256" key="8">
    <source>
        <dbReference type="ARBA" id="ARBA00023136"/>
    </source>
</evidence>
<dbReference type="InterPro" id="IPR003439">
    <property type="entry name" value="ABC_transporter-like_ATP-bd"/>
</dbReference>
<keyword evidence="7" id="KW-0029">Amino-acid transport</keyword>
<evidence type="ECO:0000256" key="7">
    <source>
        <dbReference type="ARBA" id="ARBA00022970"/>
    </source>
</evidence>
<dbReference type="PIRSF" id="PIRSF039085">
    <property type="entry name" value="ABC_ATPase_HisP"/>
    <property type="match status" value="1"/>
</dbReference>
<dbReference type="RefSeq" id="WP_013253394.1">
    <property type="nucleotide sequence ID" value="NC_014364.1"/>
</dbReference>
<dbReference type="eggNOG" id="COG1126">
    <property type="taxonomic scope" value="Bacteria"/>
</dbReference>
<dbReference type="PROSITE" id="PS00211">
    <property type="entry name" value="ABC_TRANSPORTER_1"/>
    <property type="match status" value="1"/>
</dbReference>
<dbReference type="InterPro" id="IPR027417">
    <property type="entry name" value="P-loop_NTPase"/>
</dbReference>
<dbReference type="GO" id="GO:0005886">
    <property type="term" value="C:plasma membrane"/>
    <property type="evidence" value="ECO:0007669"/>
    <property type="project" value="UniProtKB-SubCell"/>
</dbReference>
<dbReference type="InterPro" id="IPR017871">
    <property type="entry name" value="ABC_transporter-like_CS"/>
</dbReference>
<evidence type="ECO:0000256" key="6">
    <source>
        <dbReference type="ARBA" id="ARBA00022840"/>
    </source>
</evidence>
<dbReference type="Proteomes" id="UP000002318">
    <property type="component" value="Chromosome"/>
</dbReference>
<evidence type="ECO:0000256" key="2">
    <source>
        <dbReference type="ARBA" id="ARBA00005417"/>
    </source>
</evidence>
<dbReference type="AlphaFoldDB" id="E1RC50"/>
<keyword evidence="5" id="KW-0547">Nucleotide-binding</keyword>
<name>E1RC50_SEDSS</name>
<dbReference type="CDD" id="cd03262">
    <property type="entry name" value="ABC_HisP_GlnQ"/>
    <property type="match status" value="1"/>
</dbReference>
<keyword evidence="4" id="KW-1003">Cell membrane</keyword>
<reference evidence="10 11" key="1">
    <citation type="journal article" date="2010" name="Stand. Genomic Sci.">
        <title>Complete genome sequence of Spirochaeta smaragdinae type strain (SEBR 4228).</title>
        <authorList>
            <person name="Mavromatis K."/>
            <person name="Yasawong M."/>
            <person name="Chertkov O."/>
            <person name="Lapidus A."/>
            <person name="Lucas S."/>
            <person name="Nolan M."/>
            <person name="Del Rio T.G."/>
            <person name="Tice H."/>
            <person name="Cheng J.F."/>
            <person name="Pitluck S."/>
            <person name="Liolios K."/>
            <person name="Ivanova N."/>
            <person name="Tapia R."/>
            <person name="Han C."/>
            <person name="Bruce D."/>
            <person name="Goodwin L."/>
            <person name="Pati A."/>
            <person name="Chen A."/>
            <person name="Palaniappan K."/>
            <person name="Land M."/>
            <person name="Hauser L."/>
            <person name="Chang Y.J."/>
            <person name="Jeffries C.D."/>
            <person name="Detter J.C."/>
            <person name="Rohde M."/>
            <person name="Brambilla E."/>
            <person name="Spring S."/>
            <person name="Goker M."/>
            <person name="Sikorski J."/>
            <person name="Woyke T."/>
            <person name="Bristow J."/>
            <person name="Eisen J.A."/>
            <person name="Markowitz V."/>
            <person name="Hugenholtz P."/>
            <person name="Klenk H.P."/>
            <person name="Kyrpides N.C."/>
        </authorList>
    </citation>
    <scope>NUCLEOTIDE SEQUENCE [LARGE SCALE GENOMIC DNA]</scope>
    <source>
        <strain evidence="11">DSM 11293 / JCM 15392 / SEBR 4228</strain>
    </source>
</reference>
<keyword evidence="8" id="KW-0472">Membrane</keyword>
<dbReference type="PANTHER" id="PTHR43166">
    <property type="entry name" value="AMINO ACID IMPORT ATP-BINDING PROTEIN"/>
    <property type="match status" value="1"/>
</dbReference>
<evidence type="ECO:0000256" key="5">
    <source>
        <dbReference type="ARBA" id="ARBA00022741"/>
    </source>
</evidence>
<keyword evidence="3" id="KW-0813">Transport</keyword>
<evidence type="ECO:0000313" key="10">
    <source>
        <dbReference type="EMBL" id="ADK79930.1"/>
    </source>
</evidence>
<sequence length="250" mass="28364">MNVIQADDVKKYFSHAGYGDEKVKAVDNVSLTVEDGEVVVICGPSGSGKSTFLRCINRIEDHIDHGDILFCDKSIYEIKRTELRKEIGMVFQSYNLFHHLTILDNVILGLVHVLKMNRKEAIDEAMVLLERVGVHDKAKNYPRELSGGQQQRVAICRSLAMKPKLILFDEPTSALDPEMIKEVLDVMRQLAQSGMTMIIVTHEIGFAKEVADRIIFFSDGKIIEQGTPLEIINSPKEKRTENFFRHVIHE</sequence>